<evidence type="ECO:0000313" key="1">
    <source>
        <dbReference type="EMBL" id="BAI96851.1"/>
    </source>
</evidence>
<reference evidence="1 2" key="1">
    <citation type="journal article" date="2010" name="J. Bacteriol.">
        <title>Complete genome sequence of the representative gamma-hexachlorocyclohexane-degrading bacterium Sphingobium japonicum UT26.</title>
        <authorList>
            <person name="Nagata Y."/>
            <person name="Ohtsubo Y."/>
            <person name="Endo R."/>
            <person name="Ichikawa N."/>
            <person name="Ankai A."/>
            <person name="Oguchi A."/>
            <person name="Fukui S."/>
            <person name="Fujita N."/>
            <person name="Tsuda M."/>
        </authorList>
    </citation>
    <scope>NUCLEOTIDE SEQUENCE [LARGE SCALE GENOMIC DNA]</scope>
    <source>
        <strain evidence="2">DSM 16413 / CCM 7287 / MTCC 6362 / UT26 / NBRC 101211 / UT26S</strain>
    </source>
</reference>
<dbReference type="HOGENOM" id="CLU_2939419_0_0_5"/>
<proteinExistence type="predicted"/>
<organism evidence="1 2">
    <name type="scientific">Sphingobium indicum (strain DSM 16413 / CCM 7287 / MTCC 6362 / UT26 / NBRC 101211 / UT26S)</name>
    <name type="common">Sphingobium japonicum</name>
    <dbReference type="NCBI Taxonomy" id="452662"/>
    <lineage>
        <taxon>Bacteria</taxon>
        <taxon>Pseudomonadati</taxon>
        <taxon>Pseudomonadota</taxon>
        <taxon>Alphaproteobacteria</taxon>
        <taxon>Sphingomonadales</taxon>
        <taxon>Sphingomonadaceae</taxon>
        <taxon>Sphingobium</taxon>
    </lineage>
</organism>
<gene>
    <name evidence="1" type="ordered locus">SJA_C1-20170</name>
</gene>
<dbReference type="AlphaFoldDB" id="D4Z2L9"/>
<name>D4Z2L9_SPHIU</name>
<sequence>MFTAGIAAAFHSTRGEMRPTAWQQTSARGMATDFGFGDPGTTPLLEAHPWFQSRPSTINP</sequence>
<protein>
    <submittedName>
        <fullName evidence="1">Uncharacterized protein</fullName>
    </submittedName>
</protein>
<dbReference type="Proteomes" id="UP000007753">
    <property type="component" value="Chromosome 1"/>
</dbReference>
<dbReference type="KEGG" id="sjp:SJA_C1-20170"/>
<dbReference type="STRING" id="452662.SJA_C1-20170"/>
<dbReference type="EMBL" id="AP010803">
    <property type="protein sequence ID" value="BAI96851.1"/>
    <property type="molecule type" value="Genomic_DNA"/>
</dbReference>
<evidence type="ECO:0000313" key="2">
    <source>
        <dbReference type="Proteomes" id="UP000007753"/>
    </source>
</evidence>
<accession>D4Z2L9</accession>
<keyword evidence="2" id="KW-1185">Reference proteome</keyword>